<keyword evidence="3" id="KW-1185">Reference proteome</keyword>
<organism evidence="2 3">
    <name type="scientific">Lasiosphaeria ovina</name>
    <dbReference type="NCBI Taxonomy" id="92902"/>
    <lineage>
        <taxon>Eukaryota</taxon>
        <taxon>Fungi</taxon>
        <taxon>Dikarya</taxon>
        <taxon>Ascomycota</taxon>
        <taxon>Pezizomycotina</taxon>
        <taxon>Sordariomycetes</taxon>
        <taxon>Sordariomycetidae</taxon>
        <taxon>Sordariales</taxon>
        <taxon>Lasiosphaeriaceae</taxon>
        <taxon>Lasiosphaeria</taxon>
    </lineage>
</organism>
<dbReference type="Proteomes" id="UP001287356">
    <property type="component" value="Unassembled WGS sequence"/>
</dbReference>
<proteinExistence type="predicted"/>
<reference evidence="2" key="2">
    <citation type="submission" date="2023-06" db="EMBL/GenBank/DDBJ databases">
        <authorList>
            <consortium name="Lawrence Berkeley National Laboratory"/>
            <person name="Haridas S."/>
            <person name="Hensen N."/>
            <person name="Bonometti L."/>
            <person name="Westerberg I."/>
            <person name="Brannstrom I.O."/>
            <person name="Guillou S."/>
            <person name="Cros-Aarteil S."/>
            <person name="Calhoun S."/>
            <person name="Kuo A."/>
            <person name="Mondo S."/>
            <person name="Pangilinan J."/>
            <person name="Riley R."/>
            <person name="Labutti K."/>
            <person name="Andreopoulos B."/>
            <person name="Lipzen A."/>
            <person name="Chen C."/>
            <person name="Yanf M."/>
            <person name="Daum C."/>
            <person name="Ng V."/>
            <person name="Clum A."/>
            <person name="Steindorff A."/>
            <person name="Ohm R."/>
            <person name="Martin F."/>
            <person name="Silar P."/>
            <person name="Natvig D."/>
            <person name="Lalanne C."/>
            <person name="Gautier V."/>
            <person name="Ament-Velasquez S.L."/>
            <person name="Kruys A."/>
            <person name="Hutchinson M.I."/>
            <person name="Powell A.J."/>
            <person name="Barry K."/>
            <person name="Miller A.N."/>
            <person name="Grigoriev I.V."/>
            <person name="Debuchy R."/>
            <person name="Gladieux P."/>
            <person name="Thoren M.H."/>
            <person name="Johannesson H."/>
        </authorList>
    </citation>
    <scope>NUCLEOTIDE SEQUENCE</scope>
    <source>
        <strain evidence="2">CBS 958.72</strain>
    </source>
</reference>
<feature type="region of interest" description="Disordered" evidence="1">
    <location>
        <begin position="1"/>
        <end position="44"/>
    </location>
</feature>
<comment type="caution">
    <text evidence="2">The sequence shown here is derived from an EMBL/GenBank/DDBJ whole genome shotgun (WGS) entry which is preliminary data.</text>
</comment>
<dbReference type="EMBL" id="JAULSN010000009">
    <property type="protein sequence ID" value="KAK3365021.1"/>
    <property type="molecule type" value="Genomic_DNA"/>
</dbReference>
<gene>
    <name evidence="2" type="ORF">B0T24DRAFT_712474</name>
</gene>
<evidence type="ECO:0000313" key="3">
    <source>
        <dbReference type="Proteomes" id="UP001287356"/>
    </source>
</evidence>
<evidence type="ECO:0000313" key="2">
    <source>
        <dbReference type="EMBL" id="KAK3365021.1"/>
    </source>
</evidence>
<dbReference type="AlphaFoldDB" id="A0AAE0MZ77"/>
<evidence type="ECO:0000256" key="1">
    <source>
        <dbReference type="SAM" id="MobiDB-lite"/>
    </source>
</evidence>
<name>A0AAE0MZ77_9PEZI</name>
<accession>A0AAE0MZ77</accession>
<feature type="compositionally biased region" description="Polar residues" evidence="1">
    <location>
        <begin position="29"/>
        <end position="42"/>
    </location>
</feature>
<sequence length="151" mass="16836">MSPTPSISAGEDTKIKQESPELEPFGLDASQTQDTGRSSPTPFNEGIVVQWHGLKRSVSKPLLDILPSQDSRETLLHERPTGVAIRTGQTFLRADEEMPSYDLLQMHAVGSPPYRSYLWRAADATDDYYDSSKARMSMGRVRSESCHHPCI</sequence>
<reference evidence="2" key="1">
    <citation type="journal article" date="2023" name="Mol. Phylogenet. Evol.">
        <title>Genome-scale phylogeny and comparative genomics of the fungal order Sordariales.</title>
        <authorList>
            <person name="Hensen N."/>
            <person name="Bonometti L."/>
            <person name="Westerberg I."/>
            <person name="Brannstrom I.O."/>
            <person name="Guillou S."/>
            <person name="Cros-Aarteil S."/>
            <person name="Calhoun S."/>
            <person name="Haridas S."/>
            <person name="Kuo A."/>
            <person name="Mondo S."/>
            <person name="Pangilinan J."/>
            <person name="Riley R."/>
            <person name="LaButti K."/>
            <person name="Andreopoulos B."/>
            <person name="Lipzen A."/>
            <person name="Chen C."/>
            <person name="Yan M."/>
            <person name="Daum C."/>
            <person name="Ng V."/>
            <person name="Clum A."/>
            <person name="Steindorff A."/>
            <person name="Ohm R.A."/>
            <person name="Martin F."/>
            <person name="Silar P."/>
            <person name="Natvig D.O."/>
            <person name="Lalanne C."/>
            <person name="Gautier V."/>
            <person name="Ament-Velasquez S.L."/>
            <person name="Kruys A."/>
            <person name="Hutchinson M.I."/>
            <person name="Powell A.J."/>
            <person name="Barry K."/>
            <person name="Miller A.N."/>
            <person name="Grigoriev I.V."/>
            <person name="Debuchy R."/>
            <person name="Gladieux P."/>
            <person name="Hiltunen Thoren M."/>
            <person name="Johannesson H."/>
        </authorList>
    </citation>
    <scope>NUCLEOTIDE SEQUENCE</scope>
    <source>
        <strain evidence="2">CBS 958.72</strain>
    </source>
</reference>
<protein>
    <submittedName>
        <fullName evidence="2">Uncharacterized protein</fullName>
    </submittedName>
</protein>